<dbReference type="AlphaFoldDB" id="A0A8S1PSC5"/>
<sequence>MNDFFENSGIRLISRLIIYIFRGLKQDYGSSGYNYFYLDDKQINIFIVIRDLKDYSQVELIRWLIFHIYILRFLNNNILLKVNPKYQTAKTIFNYGLIVINIRKILFDYYLQVYHRNIQFSIFQINFFLILVNTHKNDYNKQQRGYKQMYNGFFLRVLGYYIFYKLVSVYQVELQKSQFWSIVAFFTIGRKIILLILLLSLLCKKEIIQLMNLYLCYLLQEKENQNKNQRQQVLTDIFDVNFRQYQCFQYFSLLLLIKCYQIYQQFKELLLTQILNQQLIQKMNINELQCLKEYHYSKPIMGVCIDQQCIEDKSFCHECYMNCHRHDKNKLYLFPSLEDWFKQFFMKFECAIQEMTESFSLIENLKKNFNQFKIAQLNLFMKEVVNLEKQIDMLNLNLNSFILQLCQLSQQTQQNQQSQQTQQNQQSQQNQQNQQSQYNQQNQQSQYNQQNQQSQYNQQSQQSQQNQQSQQSQQNQQSHQSRQNHQSLQNRQNQQSQFIIQFNKISYNDLITQNENTNIQDQKRNQIQQTQGNGLANYDTPTQNSLKFLDIQFKIEEYNSHVEITRNGKLVKCLISENIIMGNPMIPKTGITKFAIKLLNPVYYVALGVGKKDMLLQINNQPNLFQQKEHGTYLVNSLGLVFSHNSSTTYKNFSFKENDTIIIELDMGKSKITWTKLNDNSNISVPFQNSFNLYPLLHLNQTVIQVVDKI</sequence>
<name>A0A8S1PSC5_PARPR</name>
<keyword evidence="4" id="KW-1185">Reference proteome</keyword>
<evidence type="ECO:0000256" key="1">
    <source>
        <dbReference type="SAM" id="MobiDB-lite"/>
    </source>
</evidence>
<evidence type="ECO:0000256" key="2">
    <source>
        <dbReference type="SAM" id="Phobius"/>
    </source>
</evidence>
<keyword evidence="2" id="KW-0472">Membrane</keyword>
<protein>
    <submittedName>
        <fullName evidence="3">Uncharacterized protein</fullName>
    </submittedName>
</protein>
<gene>
    <name evidence="3" type="ORF">PPRIM_AZ9-3.1.T1280164</name>
</gene>
<comment type="caution">
    <text evidence="3">The sequence shown here is derived from an EMBL/GenBank/DDBJ whole genome shotgun (WGS) entry which is preliminary data.</text>
</comment>
<keyword evidence="2" id="KW-1133">Transmembrane helix</keyword>
<dbReference type="EMBL" id="CAJJDM010000131">
    <property type="protein sequence ID" value="CAD8105894.1"/>
    <property type="molecule type" value="Genomic_DNA"/>
</dbReference>
<feature type="transmembrane region" description="Helical" evidence="2">
    <location>
        <begin position="153"/>
        <end position="172"/>
    </location>
</feature>
<feature type="transmembrane region" description="Helical" evidence="2">
    <location>
        <begin position="117"/>
        <end position="133"/>
    </location>
</feature>
<feature type="region of interest" description="Disordered" evidence="1">
    <location>
        <begin position="419"/>
        <end position="494"/>
    </location>
</feature>
<evidence type="ECO:0000313" key="4">
    <source>
        <dbReference type="Proteomes" id="UP000688137"/>
    </source>
</evidence>
<keyword evidence="2" id="KW-0812">Transmembrane</keyword>
<proteinExistence type="predicted"/>
<organism evidence="3 4">
    <name type="scientific">Paramecium primaurelia</name>
    <dbReference type="NCBI Taxonomy" id="5886"/>
    <lineage>
        <taxon>Eukaryota</taxon>
        <taxon>Sar</taxon>
        <taxon>Alveolata</taxon>
        <taxon>Ciliophora</taxon>
        <taxon>Intramacronucleata</taxon>
        <taxon>Oligohymenophorea</taxon>
        <taxon>Peniculida</taxon>
        <taxon>Parameciidae</taxon>
        <taxon>Paramecium</taxon>
    </lineage>
</organism>
<evidence type="ECO:0000313" key="3">
    <source>
        <dbReference type="EMBL" id="CAD8105894.1"/>
    </source>
</evidence>
<feature type="transmembrane region" description="Helical" evidence="2">
    <location>
        <begin position="178"/>
        <end position="202"/>
    </location>
</feature>
<dbReference type="Proteomes" id="UP000688137">
    <property type="component" value="Unassembled WGS sequence"/>
</dbReference>
<reference evidence="3" key="1">
    <citation type="submission" date="2021-01" db="EMBL/GenBank/DDBJ databases">
        <authorList>
            <consortium name="Genoscope - CEA"/>
            <person name="William W."/>
        </authorList>
    </citation>
    <scope>NUCLEOTIDE SEQUENCE</scope>
</reference>
<accession>A0A8S1PSC5</accession>